<evidence type="ECO:0000313" key="3">
    <source>
        <dbReference type="EMBL" id="QNT68073.1"/>
    </source>
</evidence>
<feature type="domain" description="Transposase IS204/IS1001/IS1096/IS1165 DDE" evidence="2">
    <location>
        <begin position="7"/>
        <end position="95"/>
    </location>
</feature>
<sequence>MGDTVIFAWRRSHSYRSIVVDLERRTVIDILPDRLRNTVMPWLKDNRQVRIICRDPLPGYGAAAVAAAPQARQLADRWHLCENASATFLAAVRPEPARLRKALSPERPVDPETLSRAERIGSCRASQGQHN</sequence>
<dbReference type="EMBL" id="CP053923">
    <property type="protein sequence ID" value="QNT68073.1"/>
    <property type="molecule type" value="Genomic_DNA"/>
</dbReference>
<name>A0A7H1MX87_9PROT</name>
<keyword evidence="4" id="KW-1185">Reference proteome</keyword>
<dbReference type="AlphaFoldDB" id="A0A7H1MX87"/>
<evidence type="ECO:0000313" key="4">
    <source>
        <dbReference type="Proteomes" id="UP000516369"/>
    </source>
</evidence>
<dbReference type="RefSeq" id="WP_190261516.1">
    <property type="nucleotide sequence ID" value="NZ_CP053923.1"/>
</dbReference>
<protein>
    <submittedName>
        <fullName evidence="3">Transposase</fullName>
    </submittedName>
</protein>
<dbReference type="KEGG" id="dvn:HQ394_00170"/>
<evidence type="ECO:0000256" key="1">
    <source>
        <dbReference type="SAM" id="MobiDB-lite"/>
    </source>
</evidence>
<organism evidence="3 4">
    <name type="scientific">Defluviicoccus vanus</name>
    <dbReference type="NCBI Taxonomy" id="111831"/>
    <lineage>
        <taxon>Bacteria</taxon>
        <taxon>Pseudomonadati</taxon>
        <taxon>Pseudomonadota</taxon>
        <taxon>Alphaproteobacteria</taxon>
        <taxon>Rhodospirillales</taxon>
        <taxon>Rhodospirillaceae</taxon>
        <taxon>Defluviicoccus</taxon>
    </lineage>
</organism>
<dbReference type="Proteomes" id="UP000516369">
    <property type="component" value="Chromosome"/>
</dbReference>
<dbReference type="PANTHER" id="PTHR33498">
    <property type="entry name" value="TRANSPOSASE FOR INSERTION SEQUENCE ELEMENT IS1557"/>
    <property type="match status" value="1"/>
</dbReference>
<reference evidence="3 4" key="1">
    <citation type="submission" date="2020-05" db="EMBL/GenBank/DDBJ databases">
        <title>Complete closed genome sequence of Defluviicoccus vanus.</title>
        <authorList>
            <person name="Bessarab I."/>
            <person name="Arumugam K."/>
            <person name="Maszenan A.M."/>
            <person name="Seviour R.J."/>
            <person name="Williams R.B."/>
        </authorList>
    </citation>
    <scope>NUCLEOTIDE SEQUENCE [LARGE SCALE GENOMIC DNA]</scope>
    <source>
        <strain evidence="3 4">Ben 114</strain>
    </source>
</reference>
<dbReference type="InterPro" id="IPR047951">
    <property type="entry name" value="Transpos_ISL3"/>
</dbReference>
<feature type="region of interest" description="Disordered" evidence="1">
    <location>
        <begin position="101"/>
        <end position="131"/>
    </location>
</feature>
<dbReference type="InterPro" id="IPR002560">
    <property type="entry name" value="Transposase_DDE"/>
</dbReference>
<proteinExistence type="predicted"/>
<evidence type="ECO:0000259" key="2">
    <source>
        <dbReference type="Pfam" id="PF01610"/>
    </source>
</evidence>
<gene>
    <name evidence="3" type="ORF">HQ394_00170</name>
</gene>
<dbReference type="Pfam" id="PF01610">
    <property type="entry name" value="DDE_Tnp_ISL3"/>
    <property type="match status" value="1"/>
</dbReference>
<feature type="compositionally biased region" description="Basic and acidic residues" evidence="1">
    <location>
        <begin position="101"/>
        <end position="121"/>
    </location>
</feature>
<dbReference type="PANTHER" id="PTHR33498:SF1">
    <property type="entry name" value="TRANSPOSASE FOR INSERTION SEQUENCE ELEMENT IS1557"/>
    <property type="match status" value="1"/>
</dbReference>
<accession>A0A7H1MX87</accession>